<dbReference type="OrthoDB" id="4155281at2759"/>
<reference evidence="2 3" key="1">
    <citation type="submission" date="2015-01" db="EMBL/GenBank/DDBJ databases">
        <title>The Genome Sequence of Rhinocladiella mackenzie CBS 650.93.</title>
        <authorList>
            <consortium name="The Broad Institute Genomics Platform"/>
            <person name="Cuomo C."/>
            <person name="de Hoog S."/>
            <person name="Gorbushina A."/>
            <person name="Stielow B."/>
            <person name="Teixiera M."/>
            <person name="Abouelleil A."/>
            <person name="Chapman S.B."/>
            <person name="Priest M."/>
            <person name="Young S.K."/>
            <person name="Wortman J."/>
            <person name="Nusbaum C."/>
            <person name="Birren B."/>
        </authorList>
    </citation>
    <scope>NUCLEOTIDE SEQUENCE [LARGE SCALE GENOMIC DNA]</scope>
    <source>
        <strain evidence="2 3">CBS 650.93</strain>
    </source>
</reference>
<keyword evidence="3" id="KW-1185">Reference proteome</keyword>
<dbReference type="AlphaFoldDB" id="A0A0D2J2T3"/>
<evidence type="ECO:0000313" key="3">
    <source>
        <dbReference type="Proteomes" id="UP000053617"/>
    </source>
</evidence>
<dbReference type="RefSeq" id="XP_013270411.1">
    <property type="nucleotide sequence ID" value="XM_013414957.1"/>
</dbReference>
<sequence>MFYIVDKLPRSKSDGGEWDAILRTGVEPSPEERAPQVHPYYRPAPRMQDPKHEREQREKAEEAKINMRPKRRYSRRKSVTI</sequence>
<evidence type="ECO:0000313" key="2">
    <source>
        <dbReference type="EMBL" id="KIX03275.1"/>
    </source>
</evidence>
<proteinExistence type="predicted"/>
<dbReference type="HOGENOM" id="CLU_2575172_0_0_1"/>
<dbReference type="Proteomes" id="UP000053617">
    <property type="component" value="Unassembled WGS sequence"/>
</dbReference>
<dbReference type="EMBL" id="KN847479">
    <property type="protein sequence ID" value="KIX03275.1"/>
    <property type="molecule type" value="Genomic_DNA"/>
</dbReference>
<dbReference type="GeneID" id="25294898"/>
<accession>A0A0D2J2T3</accession>
<dbReference type="VEuPathDB" id="FungiDB:Z518_06827"/>
<feature type="region of interest" description="Disordered" evidence="1">
    <location>
        <begin position="24"/>
        <end position="81"/>
    </location>
</feature>
<protein>
    <submittedName>
        <fullName evidence="2">Rhinocladiella mackenziei CBS 650.93 unplaced genomic scaffold supercont1.5, whole genome shotgun sequence</fullName>
    </submittedName>
</protein>
<gene>
    <name evidence="2" type="ORF">Z518_06827</name>
</gene>
<evidence type="ECO:0000256" key="1">
    <source>
        <dbReference type="SAM" id="MobiDB-lite"/>
    </source>
</evidence>
<organism evidence="2 3">
    <name type="scientific">Rhinocladiella mackenziei CBS 650.93</name>
    <dbReference type="NCBI Taxonomy" id="1442369"/>
    <lineage>
        <taxon>Eukaryota</taxon>
        <taxon>Fungi</taxon>
        <taxon>Dikarya</taxon>
        <taxon>Ascomycota</taxon>
        <taxon>Pezizomycotina</taxon>
        <taxon>Eurotiomycetes</taxon>
        <taxon>Chaetothyriomycetidae</taxon>
        <taxon>Chaetothyriales</taxon>
        <taxon>Herpotrichiellaceae</taxon>
        <taxon>Rhinocladiella</taxon>
    </lineage>
</organism>
<name>A0A0D2J2T3_9EURO</name>
<feature type="compositionally biased region" description="Basic and acidic residues" evidence="1">
    <location>
        <begin position="48"/>
        <end position="65"/>
    </location>
</feature>
<feature type="compositionally biased region" description="Basic residues" evidence="1">
    <location>
        <begin position="67"/>
        <end position="81"/>
    </location>
</feature>